<dbReference type="InterPro" id="IPR026961">
    <property type="entry name" value="PGG_dom"/>
</dbReference>
<keyword evidence="1" id="KW-0812">Transmembrane</keyword>
<dbReference type="EMBL" id="JAXUIC010000003">
    <property type="protein sequence ID" value="KAK4595741.1"/>
    <property type="molecule type" value="Genomic_DNA"/>
</dbReference>
<dbReference type="SMART" id="SM00248">
    <property type="entry name" value="ANK"/>
    <property type="match status" value="4"/>
</dbReference>
<feature type="transmembrane region" description="Helical" evidence="1">
    <location>
        <begin position="371"/>
        <end position="393"/>
    </location>
</feature>
<accession>A0AAN7FQP7</accession>
<dbReference type="AlphaFoldDB" id="A0AAN7FQP7"/>
<gene>
    <name evidence="3" type="ORF">RGQ29_014007</name>
</gene>
<dbReference type="PANTHER" id="PTHR24177:SF434">
    <property type="entry name" value="PGG DOMAIN-CONTAINING PROTEIN"/>
    <property type="match status" value="1"/>
</dbReference>
<proteinExistence type="predicted"/>
<name>A0AAN7FQP7_QUERU</name>
<keyword evidence="1" id="KW-0472">Membrane</keyword>
<feature type="domain" description="PGG" evidence="2">
    <location>
        <begin position="369"/>
        <end position="472"/>
    </location>
</feature>
<feature type="transmembrane region" description="Helical" evidence="1">
    <location>
        <begin position="405"/>
        <end position="431"/>
    </location>
</feature>
<dbReference type="Pfam" id="PF13962">
    <property type="entry name" value="PGG"/>
    <property type="match status" value="1"/>
</dbReference>
<evidence type="ECO:0000313" key="4">
    <source>
        <dbReference type="Proteomes" id="UP001324115"/>
    </source>
</evidence>
<dbReference type="Gene3D" id="1.25.40.20">
    <property type="entry name" value="Ankyrin repeat-containing domain"/>
    <property type="match status" value="2"/>
</dbReference>
<evidence type="ECO:0000259" key="2">
    <source>
        <dbReference type="Pfam" id="PF13962"/>
    </source>
</evidence>
<protein>
    <recommendedName>
        <fullName evidence="2">PGG domain-containing protein</fullName>
    </recommendedName>
</protein>
<evidence type="ECO:0000313" key="3">
    <source>
        <dbReference type="EMBL" id="KAK4595741.1"/>
    </source>
</evidence>
<comment type="caution">
    <text evidence="3">The sequence shown here is derived from an EMBL/GenBank/DDBJ whole genome shotgun (WGS) entry which is preliminary data.</text>
</comment>
<dbReference type="GO" id="GO:0016020">
    <property type="term" value="C:membrane"/>
    <property type="evidence" value="ECO:0007669"/>
    <property type="project" value="TreeGrafter"/>
</dbReference>
<organism evidence="3 4">
    <name type="scientific">Quercus rubra</name>
    <name type="common">Northern red oak</name>
    <name type="synonym">Quercus borealis</name>
    <dbReference type="NCBI Taxonomy" id="3512"/>
    <lineage>
        <taxon>Eukaryota</taxon>
        <taxon>Viridiplantae</taxon>
        <taxon>Streptophyta</taxon>
        <taxon>Embryophyta</taxon>
        <taxon>Tracheophyta</taxon>
        <taxon>Spermatophyta</taxon>
        <taxon>Magnoliopsida</taxon>
        <taxon>eudicotyledons</taxon>
        <taxon>Gunneridae</taxon>
        <taxon>Pentapetalae</taxon>
        <taxon>rosids</taxon>
        <taxon>fabids</taxon>
        <taxon>Fagales</taxon>
        <taxon>Fagaceae</taxon>
        <taxon>Quercus</taxon>
    </lineage>
</organism>
<dbReference type="SUPFAM" id="SSF48403">
    <property type="entry name" value="Ankyrin repeat"/>
    <property type="match status" value="1"/>
</dbReference>
<keyword evidence="4" id="KW-1185">Reference proteome</keyword>
<feature type="transmembrane region" description="Helical" evidence="1">
    <location>
        <begin position="478"/>
        <end position="498"/>
    </location>
</feature>
<keyword evidence="1" id="KW-1133">Transmembrane helix</keyword>
<dbReference type="PANTHER" id="PTHR24177">
    <property type="entry name" value="CASKIN"/>
    <property type="match status" value="1"/>
</dbReference>
<reference evidence="3 4" key="1">
    <citation type="journal article" date="2023" name="G3 (Bethesda)">
        <title>A haplotype-resolved chromosome-scale genome for Quercus rubra L. provides insights into the genetics of adaptive traits for red oak species.</title>
        <authorList>
            <person name="Kapoor B."/>
            <person name="Jenkins J."/>
            <person name="Schmutz J."/>
            <person name="Zhebentyayeva T."/>
            <person name="Kuelheim C."/>
            <person name="Coggeshall M."/>
            <person name="Heim C."/>
            <person name="Lasky J.R."/>
            <person name="Leites L."/>
            <person name="Islam-Faridi N."/>
            <person name="Romero-Severson J."/>
            <person name="DeLeo V.L."/>
            <person name="Lucas S.M."/>
            <person name="Lazic D."/>
            <person name="Gailing O."/>
            <person name="Carlson J."/>
            <person name="Staton M."/>
        </authorList>
    </citation>
    <scope>NUCLEOTIDE SEQUENCE [LARGE SCALE GENOMIC DNA]</scope>
    <source>
        <strain evidence="3">Pseudo-F2</strain>
    </source>
</reference>
<dbReference type="InterPro" id="IPR002110">
    <property type="entry name" value="Ankyrin_rpt"/>
</dbReference>
<dbReference type="Proteomes" id="UP001324115">
    <property type="component" value="Unassembled WGS sequence"/>
</dbReference>
<feature type="transmembrane region" description="Helical" evidence="1">
    <location>
        <begin position="452"/>
        <end position="472"/>
    </location>
</feature>
<sequence>MPRIQRRIGIEGETTLHIAAAAKKEEFVNKLLNWMRDNNLIIAENVAENVSLTARNETGATALNFAAAVGNVEIAKAMLLRDTNGDLPNLATTGEYPMKPILMAASSGHNKMVGLLYRKTTMVGNEETEIFITCIKNNLYAEALQMLEANSNLARAESNGETALHVLARKPSAFVNESQPGVLRRHINIPWLKFKQQNSKQSVANDLFTECLMAYKRDVEHLIETPEIPQALFDAARVGNIEFMVKLIRFDFDILWTTDNNKSIFHVAVEERHESIFNLLHELGSVGEIIVERRFENRSNILHLAARLAPQEKLNAISGAALQMQRELLWFKEVEKVVSPEYREMKNNEGDTPYVLFAKNHEKLRRDGEKWLTNTATSSMVVATLIGSIMFTGQVADGLNMNPHIYLAFSVSTAVSLFGSSTSLIMFLSILTSRYSYEDFLVSLPARLMMGVTSLYISIVAMMVAFSTSFWLKNYNHWDAVFVVIGLCACVPIFDVLLKYHLVFDMVQSTFFRFRPQHRLLYEEVSNTPVRRSQSDAPANPTSV</sequence>
<dbReference type="InterPro" id="IPR036770">
    <property type="entry name" value="Ankyrin_rpt-contain_sf"/>
</dbReference>
<evidence type="ECO:0000256" key="1">
    <source>
        <dbReference type="SAM" id="Phobius"/>
    </source>
</evidence>